<dbReference type="SUPFAM" id="SSF81296">
    <property type="entry name" value="E set domains"/>
    <property type="match status" value="1"/>
</dbReference>
<dbReference type="EMBL" id="CM017327">
    <property type="protein sequence ID" value="KAE8099667.1"/>
    <property type="molecule type" value="Genomic_DNA"/>
</dbReference>
<organism evidence="3 4">
    <name type="scientific">Carpinus fangiana</name>
    <dbReference type="NCBI Taxonomy" id="176857"/>
    <lineage>
        <taxon>Eukaryota</taxon>
        <taxon>Viridiplantae</taxon>
        <taxon>Streptophyta</taxon>
        <taxon>Embryophyta</taxon>
        <taxon>Tracheophyta</taxon>
        <taxon>Spermatophyta</taxon>
        <taxon>Magnoliopsida</taxon>
        <taxon>eudicotyledons</taxon>
        <taxon>Gunneridae</taxon>
        <taxon>Pentapetalae</taxon>
        <taxon>rosids</taxon>
        <taxon>fabids</taxon>
        <taxon>Fagales</taxon>
        <taxon>Betulaceae</taxon>
        <taxon>Carpinus</taxon>
    </lineage>
</organism>
<reference evidence="3 4" key="1">
    <citation type="submission" date="2019-06" db="EMBL/GenBank/DDBJ databases">
        <title>A chromosomal-level reference genome of Carpinus fangiana (Coryloideae, Betulaceae).</title>
        <authorList>
            <person name="Yang X."/>
            <person name="Wang Z."/>
            <person name="Zhang L."/>
            <person name="Hao G."/>
            <person name="Liu J."/>
            <person name="Yang Y."/>
        </authorList>
    </citation>
    <scope>NUCLEOTIDE SEQUENCE [LARGE SCALE GENOMIC DNA]</scope>
    <source>
        <strain evidence="3">Cfa_2016G</strain>
        <tissue evidence="3">Leaf</tissue>
    </source>
</reference>
<dbReference type="InterPro" id="IPR032640">
    <property type="entry name" value="AMPK1_CBM"/>
</dbReference>
<feature type="domain" description="AMP-activated protein kinase glycogen-binding" evidence="2">
    <location>
        <begin position="535"/>
        <end position="624"/>
    </location>
</feature>
<dbReference type="Gene3D" id="2.60.40.10">
    <property type="entry name" value="Immunoglobulins"/>
    <property type="match status" value="1"/>
</dbReference>
<gene>
    <name evidence="3" type="ORF">FH972_017627</name>
</gene>
<dbReference type="CDD" id="cd02859">
    <property type="entry name" value="E_set_AMPKbeta_like_N"/>
    <property type="match status" value="1"/>
</dbReference>
<dbReference type="AlphaFoldDB" id="A0A5N6RMH2"/>
<evidence type="ECO:0000313" key="4">
    <source>
        <dbReference type="Proteomes" id="UP000327013"/>
    </source>
</evidence>
<dbReference type="OrthoDB" id="531008at2759"/>
<evidence type="ECO:0000259" key="2">
    <source>
        <dbReference type="Pfam" id="PF16561"/>
    </source>
</evidence>
<accession>A0A5N6RMH2</accession>
<dbReference type="InterPro" id="IPR013783">
    <property type="entry name" value="Ig-like_fold"/>
</dbReference>
<name>A0A5N6RMH2_9ROSI</name>
<dbReference type="InterPro" id="IPR014756">
    <property type="entry name" value="Ig_E-set"/>
</dbReference>
<dbReference type="Pfam" id="PF16561">
    <property type="entry name" value="AMPK1_CBM"/>
    <property type="match status" value="1"/>
</dbReference>
<dbReference type="PANTHER" id="PTHR47434">
    <property type="entry name" value="PROTEIN PTST HOMOLOG 3, CHLOROPLASTIC"/>
    <property type="match status" value="1"/>
</dbReference>
<protein>
    <recommendedName>
        <fullName evidence="2">AMP-activated protein kinase glycogen-binding domain-containing protein</fullName>
    </recommendedName>
</protein>
<keyword evidence="4" id="KW-1185">Reference proteome</keyword>
<dbReference type="Proteomes" id="UP000327013">
    <property type="component" value="Chromosome 7"/>
</dbReference>
<evidence type="ECO:0000313" key="3">
    <source>
        <dbReference type="EMBL" id="KAE8099667.1"/>
    </source>
</evidence>
<sequence>MATLFHFPTFLSLSSRKLLLAPQQEQYRLIWVTQEHPPQRRFTVCACSNKKPRGSRKVKSSAELCNDIREFVTAFGLPEDHVPSLKELLQHGRKDLANIVRRRGYKLIRELLANSIKSDIDGLDQKKSFDANLDAVSDHEDILTGQDNKVNNVVEDISSTEVSTLGNYSGSSCCDSDINSAEFRCVSVESSANSFLEENASCKMKGHNEKINTVAEDVSLSTEVTTMESSSSINPCLNTDDHSCVPVEFPVNSSLAEKASSKLQVPDEKVNNIVEDMPFSIEGTENYSWSSIPDLGLNNLKGMPTESSAIVSLEESPPYSLRDQHEKIKNIDQALDSDDDSCIPTVLSGNLSFEEKVAKFIQNGYLDMIDDNAYGLLNESVDEESNEFIQPQNMVLPCGEEHSENVLNGGNSATTLNDSTLTSKHVAPAAIVRHPHRDGLLSSERLMTTQLDKDLDTEESSKREEQAEINHLKFMLHQKELEFSRLKEQIEKEKLALSDLQTKAETEIRKAQKLISEKDEELHAAEESLSGLEEVQIQYFGDGEIVEVSGSFDGWHHHINMDPQPSSTIIDPMESRKSRIWSTMLLLYPGIYEIKFIVDGRWRIDPQRESVTRGTISNNILRVEK</sequence>
<dbReference type="PANTHER" id="PTHR47434:SF2">
    <property type="entry name" value="PROTEIN PTST HOMOLOG 3, CHLOROPLASTIC"/>
    <property type="match status" value="1"/>
</dbReference>
<dbReference type="GO" id="GO:0009507">
    <property type="term" value="C:chloroplast"/>
    <property type="evidence" value="ECO:0007669"/>
    <property type="project" value="UniProtKB-ARBA"/>
</dbReference>
<feature type="coiled-coil region" evidence="1">
    <location>
        <begin position="476"/>
        <end position="535"/>
    </location>
</feature>
<keyword evidence="1" id="KW-0175">Coiled coil</keyword>
<evidence type="ECO:0000256" key="1">
    <source>
        <dbReference type="SAM" id="Coils"/>
    </source>
</evidence>
<proteinExistence type="predicted"/>